<name>A0A3L9Y849_9RHOB</name>
<dbReference type="RefSeq" id="WP_121897211.1">
    <property type="nucleotide sequence ID" value="NZ_RCNT01000002.1"/>
</dbReference>
<accession>A0A3L9Y849</accession>
<evidence type="ECO:0008006" key="3">
    <source>
        <dbReference type="Google" id="ProtNLM"/>
    </source>
</evidence>
<evidence type="ECO:0000313" key="1">
    <source>
        <dbReference type="EMBL" id="RMA43277.1"/>
    </source>
</evidence>
<reference evidence="1 2" key="1">
    <citation type="submission" date="2018-10" db="EMBL/GenBank/DDBJ databases">
        <authorList>
            <person name="Jung H.S."/>
            <person name="Jeon C.O."/>
        </authorList>
    </citation>
    <scope>NUCLEOTIDE SEQUENCE [LARGE SCALE GENOMIC DNA]</scope>
    <source>
        <strain evidence="1 2">MA-7-27</strain>
    </source>
</reference>
<sequence>MQVVYHLGAPCTDEDQLIQSLLKNRAVLARSGIVVPPPGRYRAVIRDASRALKGAPASMDVQDALLDAITESDRCDRLVLSDPRFICINRLVVQGAQIWPMIERETTKLRNLFPGAQVEFFIAMRDPATLIPAMFNASRFNDFDEFTHGVQPKAVAWSEMLQRLNRAHPDCPITVWNNEDTPLIWGEILREMAGLGPGQVLNGADDLLEKIMEPAGFKRMQAYLAQHPPQTEMQKRRIAAAFLDKFVLEEALEEELDAPGWTEELIEEISAHYEADMDHITAVPNLTYIAP</sequence>
<proteinExistence type="predicted"/>
<keyword evidence="2" id="KW-1185">Reference proteome</keyword>
<comment type="caution">
    <text evidence="1">The sequence shown here is derived from an EMBL/GenBank/DDBJ whole genome shotgun (WGS) entry which is preliminary data.</text>
</comment>
<dbReference type="OrthoDB" id="7816979at2"/>
<evidence type="ECO:0000313" key="2">
    <source>
        <dbReference type="Proteomes" id="UP000281343"/>
    </source>
</evidence>
<organism evidence="1 2">
    <name type="scientific">Rhodophyticola porphyridii</name>
    <dbReference type="NCBI Taxonomy" id="1852017"/>
    <lineage>
        <taxon>Bacteria</taxon>
        <taxon>Pseudomonadati</taxon>
        <taxon>Pseudomonadota</taxon>
        <taxon>Alphaproteobacteria</taxon>
        <taxon>Rhodobacterales</taxon>
        <taxon>Roseobacteraceae</taxon>
        <taxon>Rhodophyticola</taxon>
    </lineage>
</organism>
<dbReference type="EMBL" id="RCNT01000002">
    <property type="protein sequence ID" value="RMA43277.1"/>
    <property type="molecule type" value="Genomic_DNA"/>
</dbReference>
<dbReference type="Proteomes" id="UP000281343">
    <property type="component" value="Unassembled WGS sequence"/>
</dbReference>
<gene>
    <name evidence="1" type="ORF">D9R08_06600</name>
</gene>
<dbReference type="AlphaFoldDB" id="A0A3L9Y849"/>
<protein>
    <recommendedName>
        <fullName evidence="3">Sulfotransferase family protein</fullName>
    </recommendedName>
</protein>